<evidence type="ECO:0000313" key="1">
    <source>
        <dbReference type="EMBL" id="SFP34387.1"/>
    </source>
</evidence>
<dbReference type="InterPro" id="IPR018763">
    <property type="entry name" value="DUF2334"/>
</dbReference>
<dbReference type="InterPro" id="IPR011330">
    <property type="entry name" value="Glyco_hydro/deAcase_b/a-brl"/>
</dbReference>
<protein>
    <recommendedName>
        <fullName evidence="3">Polysaccharide deacetylase</fullName>
    </recommendedName>
</protein>
<evidence type="ECO:0008006" key="3">
    <source>
        <dbReference type="Google" id="ProtNLM"/>
    </source>
</evidence>
<gene>
    <name evidence="1" type="ORF">SAMN04487928_10138</name>
</gene>
<organism evidence="1 2">
    <name type="scientific">Butyrivibrio proteoclasticus</name>
    <dbReference type="NCBI Taxonomy" id="43305"/>
    <lineage>
        <taxon>Bacteria</taxon>
        <taxon>Bacillati</taxon>
        <taxon>Bacillota</taxon>
        <taxon>Clostridia</taxon>
        <taxon>Lachnospirales</taxon>
        <taxon>Lachnospiraceae</taxon>
        <taxon>Butyrivibrio</taxon>
    </lineage>
</organism>
<dbReference type="AlphaFoldDB" id="A0A1I5PKK6"/>
<dbReference type="EMBL" id="FOXO01000001">
    <property type="protein sequence ID" value="SFP34387.1"/>
    <property type="molecule type" value="Genomic_DNA"/>
</dbReference>
<reference evidence="2" key="1">
    <citation type="submission" date="2016-10" db="EMBL/GenBank/DDBJ databases">
        <authorList>
            <person name="Varghese N."/>
            <person name="Submissions S."/>
        </authorList>
    </citation>
    <scope>NUCLEOTIDE SEQUENCE [LARGE SCALE GENOMIC DNA]</scope>
    <source>
        <strain evidence="2">P18</strain>
    </source>
</reference>
<keyword evidence="2" id="KW-1185">Reference proteome</keyword>
<accession>A0A1I5PKK6</accession>
<dbReference type="SUPFAM" id="SSF88713">
    <property type="entry name" value="Glycoside hydrolase/deacetylase"/>
    <property type="match status" value="1"/>
</dbReference>
<proteinExistence type="predicted"/>
<name>A0A1I5PKK6_9FIRM</name>
<evidence type="ECO:0000313" key="2">
    <source>
        <dbReference type="Proteomes" id="UP000182624"/>
    </source>
</evidence>
<dbReference type="RefSeq" id="WP_074882715.1">
    <property type="nucleotide sequence ID" value="NZ_FOXO01000001.1"/>
</dbReference>
<dbReference type="Pfam" id="PF10096">
    <property type="entry name" value="DUF2334"/>
    <property type="match status" value="1"/>
</dbReference>
<dbReference type="Gene3D" id="3.20.20.370">
    <property type="entry name" value="Glycoside hydrolase/deacetylase"/>
    <property type="match status" value="1"/>
</dbReference>
<sequence>MKITIRIDDIAPEIDWRNFNRFKAILDKHGIKPLIGVIPDNKDSKLKISDAPKGFWEYIKKLQDEGWIVSMHGCNHLYTTVNGGIFPLNSKSEFAGYDYQTQLEKIQNGRKIFESHGIKADIFMAPSHSYDRVTLKALKASGFTTITDGFGDKPYRRCGLTFYPISLQKSKSVASTKDGITTFVYHPNVMDEKDFERFEKLFDKAQVVSYSEFSKYNVRSRSFVGNLYEYVLAKGKYIAVRFKSSMM</sequence>
<dbReference type="OrthoDB" id="9792651at2"/>
<dbReference type="Proteomes" id="UP000182624">
    <property type="component" value="Unassembled WGS sequence"/>
</dbReference>
<dbReference type="GO" id="GO:0005975">
    <property type="term" value="P:carbohydrate metabolic process"/>
    <property type="evidence" value="ECO:0007669"/>
    <property type="project" value="InterPro"/>
</dbReference>